<dbReference type="AlphaFoldDB" id="A0A4V0ZKA0"/>
<accession>A0A4V0ZKA0</accession>
<sequence length="169" mass="18262">MDATAVLEDGFDRVRGVVHDVLDGVSADELHGRVDEGSNPIAWLIWHMTRVQDDHIADAAGMEQVWLAQGWRDAFGLSLPAADTGFGHTPDEVAAVRVDSAGKLAGYYDATHAQTLEYLRGLDPAALDEVLDASWEPPVTLGARLVSVVAEDLQHVGQAACVRGLLRRR</sequence>
<dbReference type="NCBIfam" id="NF047843">
    <property type="entry name" value="MST_Rv0443"/>
    <property type="match status" value="1"/>
</dbReference>
<dbReference type="Gene3D" id="1.20.120.450">
    <property type="entry name" value="dinb family like domain"/>
    <property type="match status" value="1"/>
</dbReference>
<dbReference type="RefSeq" id="WP_131101009.1">
    <property type="nucleotide sequence ID" value="NZ_CP036455.1"/>
</dbReference>
<dbReference type="OrthoDB" id="2363925at2"/>
<organism evidence="2 3">
    <name type="scientific">Streptomonospora litoralis</name>
    <dbReference type="NCBI Taxonomy" id="2498135"/>
    <lineage>
        <taxon>Bacteria</taxon>
        <taxon>Bacillati</taxon>
        <taxon>Actinomycetota</taxon>
        <taxon>Actinomycetes</taxon>
        <taxon>Streptosporangiales</taxon>
        <taxon>Nocardiopsidaceae</taxon>
        <taxon>Streptomonospora</taxon>
    </lineage>
</organism>
<dbReference type="Proteomes" id="UP000292235">
    <property type="component" value="Chromosome"/>
</dbReference>
<gene>
    <name evidence="2" type="ORF">EKD16_22495</name>
</gene>
<keyword evidence="3" id="KW-1185">Reference proteome</keyword>
<dbReference type="InterPro" id="IPR024775">
    <property type="entry name" value="DinB-like"/>
</dbReference>
<protein>
    <submittedName>
        <fullName evidence="2">DinB superfamily protein</fullName>
    </submittedName>
</protein>
<evidence type="ECO:0000313" key="2">
    <source>
        <dbReference type="EMBL" id="QBI56252.1"/>
    </source>
</evidence>
<dbReference type="KEGG" id="strr:EKD16_22495"/>
<dbReference type="InterPro" id="IPR034660">
    <property type="entry name" value="DinB/YfiT-like"/>
</dbReference>
<reference evidence="2 3" key="1">
    <citation type="submission" date="2019-02" db="EMBL/GenBank/DDBJ databases">
        <authorList>
            <person name="Khodamoradi S."/>
            <person name="Hahnke R.L."/>
            <person name="Kaempfer P."/>
            <person name="Schumann P."/>
            <person name="Rohde M."/>
            <person name="Steinert M."/>
            <person name="Luzhetskyy A."/>
            <person name="Wink J."/>
            <person name="Ruckert C."/>
        </authorList>
    </citation>
    <scope>NUCLEOTIDE SEQUENCE [LARGE SCALE GENOMIC DNA]</scope>
    <source>
        <strain evidence="2 3">M2</strain>
    </source>
</reference>
<evidence type="ECO:0000259" key="1">
    <source>
        <dbReference type="Pfam" id="PF12867"/>
    </source>
</evidence>
<proteinExistence type="predicted"/>
<dbReference type="EMBL" id="CP036455">
    <property type="protein sequence ID" value="QBI56252.1"/>
    <property type="molecule type" value="Genomic_DNA"/>
</dbReference>
<feature type="domain" description="DinB-like" evidence="1">
    <location>
        <begin position="11"/>
        <end position="159"/>
    </location>
</feature>
<dbReference type="Pfam" id="PF12867">
    <property type="entry name" value="DinB_2"/>
    <property type="match status" value="1"/>
</dbReference>
<evidence type="ECO:0000313" key="3">
    <source>
        <dbReference type="Proteomes" id="UP000292235"/>
    </source>
</evidence>
<dbReference type="SUPFAM" id="SSF109854">
    <property type="entry name" value="DinB/YfiT-like putative metalloenzymes"/>
    <property type="match status" value="1"/>
</dbReference>
<name>A0A4V0ZKA0_9ACTN</name>